<keyword evidence="2" id="KW-1185">Reference proteome</keyword>
<dbReference type="AlphaFoldDB" id="F4RKF9"/>
<organism evidence="2">
    <name type="scientific">Melampsora larici-populina (strain 98AG31 / pathotype 3-4-7)</name>
    <name type="common">Poplar leaf rust fungus</name>
    <dbReference type="NCBI Taxonomy" id="747676"/>
    <lineage>
        <taxon>Eukaryota</taxon>
        <taxon>Fungi</taxon>
        <taxon>Dikarya</taxon>
        <taxon>Basidiomycota</taxon>
        <taxon>Pucciniomycotina</taxon>
        <taxon>Pucciniomycetes</taxon>
        <taxon>Pucciniales</taxon>
        <taxon>Melampsoraceae</taxon>
        <taxon>Melampsora</taxon>
    </lineage>
</organism>
<dbReference type="HOGENOM" id="CLU_2722721_0_0_1"/>
<dbReference type="EMBL" id="GL883105">
    <property type="protein sequence ID" value="EGG07188.1"/>
    <property type="molecule type" value="Genomic_DNA"/>
</dbReference>
<evidence type="ECO:0000313" key="1">
    <source>
        <dbReference type="EMBL" id="EGG07188.1"/>
    </source>
</evidence>
<evidence type="ECO:0000313" key="2">
    <source>
        <dbReference type="Proteomes" id="UP000001072"/>
    </source>
</evidence>
<dbReference type="VEuPathDB" id="FungiDB:MELLADRAFT_55975"/>
<dbReference type="Proteomes" id="UP000001072">
    <property type="component" value="Unassembled WGS sequence"/>
</dbReference>
<dbReference type="KEGG" id="mlr:MELLADRAFT_55975"/>
<proteinExistence type="predicted"/>
<dbReference type="RefSeq" id="XP_007409630.1">
    <property type="nucleotide sequence ID" value="XM_007409568.1"/>
</dbReference>
<name>F4RKF9_MELLP</name>
<gene>
    <name evidence="1" type="ORF">MELLADRAFT_55975</name>
</gene>
<sequence>MLQGTKKVKNTNLNNFKITKINKSHFKASRKITLTNFNYLKKPINNMLHTFKTNNSKTLIFLKTTNPFFLFF</sequence>
<protein>
    <submittedName>
        <fullName evidence="1">Uncharacterized protein</fullName>
    </submittedName>
</protein>
<dbReference type="InParanoid" id="F4RKF9"/>
<accession>F4RKF9</accession>
<dbReference type="GeneID" id="18929006"/>
<reference evidence="2" key="1">
    <citation type="journal article" date="2011" name="Proc. Natl. Acad. Sci. U.S.A.">
        <title>Obligate biotrophy features unraveled by the genomic analysis of rust fungi.</title>
        <authorList>
            <person name="Duplessis S."/>
            <person name="Cuomo C.A."/>
            <person name="Lin Y.-C."/>
            <person name="Aerts A."/>
            <person name="Tisserant E."/>
            <person name="Veneault-Fourrey C."/>
            <person name="Joly D.L."/>
            <person name="Hacquard S."/>
            <person name="Amselem J."/>
            <person name="Cantarel B.L."/>
            <person name="Chiu R."/>
            <person name="Coutinho P.M."/>
            <person name="Feau N."/>
            <person name="Field M."/>
            <person name="Frey P."/>
            <person name="Gelhaye E."/>
            <person name="Goldberg J."/>
            <person name="Grabherr M.G."/>
            <person name="Kodira C.D."/>
            <person name="Kohler A."/>
            <person name="Kuees U."/>
            <person name="Lindquist E.A."/>
            <person name="Lucas S.M."/>
            <person name="Mago R."/>
            <person name="Mauceli E."/>
            <person name="Morin E."/>
            <person name="Murat C."/>
            <person name="Pangilinan J.L."/>
            <person name="Park R."/>
            <person name="Pearson M."/>
            <person name="Quesneville H."/>
            <person name="Rouhier N."/>
            <person name="Sakthikumar S."/>
            <person name="Salamov A.A."/>
            <person name="Schmutz J."/>
            <person name="Selles B."/>
            <person name="Shapiro H."/>
            <person name="Tanguay P."/>
            <person name="Tuskan G.A."/>
            <person name="Henrissat B."/>
            <person name="Van de Peer Y."/>
            <person name="Rouze P."/>
            <person name="Ellis J.G."/>
            <person name="Dodds P.N."/>
            <person name="Schein J.E."/>
            <person name="Zhong S."/>
            <person name="Hamelin R.C."/>
            <person name="Grigoriev I.V."/>
            <person name="Szabo L.J."/>
            <person name="Martin F."/>
        </authorList>
    </citation>
    <scope>NUCLEOTIDE SEQUENCE [LARGE SCALE GENOMIC DNA]</scope>
    <source>
        <strain evidence="2">98AG31 / pathotype 3-4-7</strain>
    </source>
</reference>